<proteinExistence type="predicted"/>
<sequence length="162" mass="17736">MRLTDQIRQKGEVPQPVSKVNMDHSSSDWYSSTQEQPRIPRKIGSKPVLSHSATFPFASTLSFASPLASTSVIVPSARAPGSKLSDHKSLKAERNGGNGDEYTYDIWGDHLSGLHLRGKTRDAAPMDTSITENNSDSFFVRGPQTLMNKSQPRSVSSFNQDG</sequence>
<protein>
    <submittedName>
        <fullName evidence="2">Uncharacterized protein</fullName>
    </submittedName>
</protein>
<feature type="compositionally biased region" description="Polar residues" evidence="1">
    <location>
        <begin position="145"/>
        <end position="162"/>
    </location>
</feature>
<name>A0A6A3CIP3_HIBSY</name>
<feature type="region of interest" description="Disordered" evidence="1">
    <location>
        <begin position="125"/>
        <end position="162"/>
    </location>
</feature>
<evidence type="ECO:0000313" key="2">
    <source>
        <dbReference type="EMBL" id="KAE8727148.1"/>
    </source>
</evidence>
<accession>A0A6A3CIP3</accession>
<dbReference type="EMBL" id="VEPZ02000320">
    <property type="protein sequence ID" value="KAE8727148.1"/>
    <property type="molecule type" value="Genomic_DNA"/>
</dbReference>
<feature type="compositionally biased region" description="Basic and acidic residues" evidence="1">
    <location>
        <begin position="1"/>
        <end position="11"/>
    </location>
</feature>
<feature type="region of interest" description="Disordered" evidence="1">
    <location>
        <begin position="1"/>
        <end position="41"/>
    </location>
</feature>
<dbReference type="Proteomes" id="UP000436088">
    <property type="component" value="Unassembled WGS sequence"/>
</dbReference>
<evidence type="ECO:0000256" key="1">
    <source>
        <dbReference type="SAM" id="MobiDB-lite"/>
    </source>
</evidence>
<feature type="region of interest" description="Disordered" evidence="1">
    <location>
        <begin position="78"/>
        <end position="99"/>
    </location>
</feature>
<reference evidence="2" key="1">
    <citation type="submission" date="2019-09" db="EMBL/GenBank/DDBJ databases">
        <title>Draft genome information of white flower Hibiscus syriacus.</title>
        <authorList>
            <person name="Kim Y.-M."/>
        </authorList>
    </citation>
    <scope>NUCLEOTIDE SEQUENCE [LARGE SCALE GENOMIC DNA]</scope>
    <source>
        <strain evidence="2">YM2019G1</strain>
    </source>
</reference>
<feature type="compositionally biased region" description="Basic and acidic residues" evidence="1">
    <location>
        <begin position="84"/>
        <end position="94"/>
    </location>
</feature>
<feature type="compositionally biased region" description="Polar residues" evidence="1">
    <location>
        <begin position="27"/>
        <end position="36"/>
    </location>
</feature>
<dbReference type="AlphaFoldDB" id="A0A6A3CIP3"/>
<gene>
    <name evidence="2" type="ORF">F3Y22_tig00005929pilonHSYRG00274</name>
</gene>
<feature type="compositionally biased region" description="Polar residues" evidence="1">
    <location>
        <begin position="128"/>
        <end position="137"/>
    </location>
</feature>
<organism evidence="2 3">
    <name type="scientific">Hibiscus syriacus</name>
    <name type="common">Rose of Sharon</name>
    <dbReference type="NCBI Taxonomy" id="106335"/>
    <lineage>
        <taxon>Eukaryota</taxon>
        <taxon>Viridiplantae</taxon>
        <taxon>Streptophyta</taxon>
        <taxon>Embryophyta</taxon>
        <taxon>Tracheophyta</taxon>
        <taxon>Spermatophyta</taxon>
        <taxon>Magnoliopsida</taxon>
        <taxon>eudicotyledons</taxon>
        <taxon>Gunneridae</taxon>
        <taxon>Pentapetalae</taxon>
        <taxon>rosids</taxon>
        <taxon>malvids</taxon>
        <taxon>Malvales</taxon>
        <taxon>Malvaceae</taxon>
        <taxon>Malvoideae</taxon>
        <taxon>Hibiscus</taxon>
    </lineage>
</organism>
<evidence type="ECO:0000313" key="3">
    <source>
        <dbReference type="Proteomes" id="UP000436088"/>
    </source>
</evidence>
<keyword evidence="3" id="KW-1185">Reference proteome</keyword>
<comment type="caution">
    <text evidence="2">The sequence shown here is derived from an EMBL/GenBank/DDBJ whole genome shotgun (WGS) entry which is preliminary data.</text>
</comment>